<dbReference type="EMBL" id="CAEY01000638">
    <property type="status" value="NOT_ANNOTATED_CDS"/>
    <property type="molecule type" value="Genomic_DNA"/>
</dbReference>
<gene>
    <name evidence="2" type="primary">107367859</name>
</gene>
<dbReference type="Pfam" id="PF07707">
    <property type="entry name" value="BACK"/>
    <property type="match status" value="1"/>
</dbReference>
<evidence type="ECO:0000313" key="2">
    <source>
        <dbReference type="EnsemblMetazoa" id="tetur24g00770.1"/>
    </source>
</evidence>
<dbReference type="SMART" id="SM00875">
    <property type="entry name" value="BACK"/>
    <property type="match status" value="1"/>
</dbReference>
<dbReference type="KEGG" id="tut:107367859"/>
<organism evidence="2 3">
    <name type="scientific">Tetranychus urticae</name>
    <name type="common">Two-spotted spider mite</name>
    <dbReference type="NCBI Taxonomy" id="32264"/>
    <lineage>
        <taxon>Eukaryota</taxon>
        <taxon>Metazoa</taxon>
        <taxon>Ecdysozoa</taxon>
        <taxon>Arthropoda</taxon>
        <taxon>Chelicerata</taxon>
        <taxon>Arachnida</taxon>
        <taxon>Acari</taxon>
        <taxon>Acariformes</taxon>
        <taxon>Trombidiformes</taxon>
        <taxon>Prostigmata</taxon>
        <taxon>Eleutherengona</taxon>
        <taxon>Raphignathae</taxon>
        <taxon>Tetranychoidea</taxon>
        <taxon>Tetranychidae</taxon>
        <taxon>Tetranychus</taxon>
    </lineage>
</organism>
<sequence>MEVQEDASSLLHNSYKTGKCSDVTIMNGDEEYRVHKLVLSASIPYFDKMFSTGLSESTSEVIKLDHPPIIFDLIIEWAYCSKILITEENAAELFHLADYMNIPKLTALCLDFLWNKSSDSPFIDVGHWINKIATEEVHDIIDRYICSNFWDIVNTETFLDYGVDTLDYIISLDDLHIDNEIQVFDAIIRWIQKDVERRSHLPKLLKKINWVDINGVQFMNRVDKLSWIMQDSTRPIIVAAVELSFFKSLKQIQINDVHSGPRNKSDIFHYAVYRKNDSSIEVHHFNEKYESINLSENLSLPEAKFGESHITQHSMDSDVVIRIDWRNKTYRLFNGSGSYSLLFGRLFQFSKENKRVYFWKGDRIIEFARLSENNTSSITAINGGLCVSIIAEPKVSNNCIFTSQLTIATCNPGNTLNRFRVLEIHKIVTKEPIKCLKVQPFMTCW</sequence>
<dbReference type="SMART" id="SM00225">
    <property type="entry name" value="BTB"/>
    <property type="match status" value="1"/>
</dbReference>
<dbReference type="AlphaFoldDB" id="T1KW89"/>
<dbReference type="InterPro" id="IPR011333">
    <property type="entry name" value="SKP1/BTB/POZ_sf"/>
</dbReference>
<dbReference type="SUPFAM" id="SSF54695">
    <property type="entry name" value="POZ domain"/>
    <property type="match status" value="1"/>
</dbReference>
<evidence type="ECO:0000259" key="1">
    <source>
        <dbReference type="PROSITE" id="PS50097"/>
    </source>
</evidence>
<dbReference type="PANTHER" id="PTHR45632:SF17">
    <property type="entry name" value="KELCH-LIKE PROTEIN 31"/>
    <property type="match status" value="1"/>
</dbReference>
<feature type="domain" description="BTB" evidence="1">
    <location>
        <begin position="21"/>
        <end position="87"/>
    </location>
</feature>
<dbReference type="Proteomes" id="UP000015104">
    <property type="component" value="Unassembled WGS sequence"/>
</dbReference>
<proteinExistence type="predicted"/>
<reference evidence="2" key="2">
    <citation type="submission" date="2015-06" db="UniProtKB">
        <authorList>
            <consortium name="EnsemblMetazoa"/>
        </authorList>
    </citation>
    <scope>IDENTIFICATION</scope>
</reference>
<dbReference type="EnsemblMetazoa" id="tetur24g00770.1">
    <property type="protein sequence ID" value="tetur24g00770.1"/>
    <property type="gene ID" value="tetur24g00770"/>
</dbReference>
<reference evidence="3" key="1">
    <citation type="submission" date="2011-08" db="EMBL/GenBank/DDBJ databases">
        <authorList>
            <person name="Rombauts S."/>
        </authorList>
    </citation>
    <scope>NUCLEOTIDE SEQUENCE</scope>
    <source>
        <strain evidence="3">London</strain>
    </source>
</reference>
<accession>T1KW89</accession>
<dbReference type="OrthoDB" id="6486384at2759"/>
<dbReference type="PANTHER" id="PTHR45632">
    <property type="entry name" value="LD33804P"/>
    <property type="match status" value="1"/>
</dbReference>
<dbReference type="HOGENOM" id="CLU_027383_0_0_1"/>
<dbReference type="OMA" id="WINKIAT"/>
<keyword evidence="3" id="KW-1185">Reference proteome</keyword>
<dbReference type="Gene3D" id="3.30.710.10">
    <property type="entry name" value="Potassium Channel Kv1.1, Chain A"/>
    <property type="match status" value="1"/>
</dbReference>
<dbReference type="Pfam" id="PF00651">
    <property type="entry name" value="BTB"/>
    <property type="match status" value="1"/>
</dbReference>
<dbReference type="PROSITE" id="PS50097">
    <property type="entry name" value="BTB"/>
    <property type="match status" value="1"/>
</dbReference>
<dbReference type="STRING" id="32264.T1KW89"/>
<dbReference type="Gene3D" id="1.25.40.420">
    <property type="match status" value="1"/>
</dbReference>
<dbReference type="CDD" id="cd18186">
    <property type="entry name" value="BTB_POZ_ZBTB_KLHL-like"/>
    <property type="match status" value="1"/>
</dbReference>
<dbReference type="InterPro" id="IPR000210">
    <property type="entry name" value="BTB/POZ_dom"/>
</dbReference>
<dbReference type="eggNOG" id="KOG4441">
    <property type="taxonomic scope" value="Eukaryota"/>
</dbReference>
<evidence type="ECO:0000313" key="3">
    <source>
        <dbReference type="Proteomes" id="UP000015104"/>
    </source>
</evidence>
<name>T1KW89_TETUR</name>
<protein>
    <recommendedName>
        <fullName evidence="1">BTB domain-containing protein</fullName>
    </recommendedName>
</protein>
<dbReference type="InterPro" id="IPR011705">
    <property type="entry name" value="BACK"/>
</dbReference>